<reference evidence="1 2" key="1">
    <citation type="submission" date="2024-03" db="EMBL/GenBank/DDBJ databases">
        <title>The Acrasis kona genome and developmental transcriptomes reveal deep origins of eukaryotic multicellular pathways.</title>
        <authorList>
            <person name="Sheikh S."/>
            <person name="Fu C.-J."/>
            <person name="Brown M.W."/>
            <person name="Baldauf S.L."/>
        </authorList>
    </citation>
    <scope>NUCLEOTIDE SEQUENCE [LARGE SCALE GENOMIC DNA]</scope>
    <source>
        <strain evidence="1 2">ATCC MYA-3509</strain>
    </source>
</reference>
<name>A0AAW2YS57_9EUKA</name>
<organism evidence="1 2">
    <name type="scientific">Acrasis kona</name>
    <dbReference type="NCBI Taxonomy" id="1008807"/>
    <lineage>
        <taxon>Eukaryota</taxon>
        <taxon>Discoba</taxon>
        <taxon>Heterolobosea</taxon>
        <taxon>Tetramitia</taxon>
        <taxon>Eutetramitia</taxon>
        <taxon>Acrasidae</taxon>
        <taxon>Acrasis</taxon>
    </lineage>
</organism>
<dbReference type="Proteomes" id="UP001431209">
    <property type="component" value="Unassembled WGS sequence"/>
</dbReference>
<accession>A0AAW2YS57</accession>
<evidence type="ECO:0000313" key="1">
    <source>
        <dbReference type="EMBL" id="KAL0479693.1"/>
    </source>
</evidence>
<comment type="caution">
    <text evidence="1">The sequence shown here is derived from an EMBL/GenBank/DDBJ whole genome shotgun (WGS) entry which is preliminary data.</text>
</comment>
<keyword evidence="2" id="KW-1185">Reference proteome</keyword>
<protein>
    <recommendedName>
        <fullName evidence="3">C3H1-type domain-containing protein</fullName>
    </recommendedName>
</protein>
<evidence type="ECO:0000313" key="2">
    <source>
        <dbReference type="Proteomes" id="UP001431209"/>
    </source>
</evidence>
<gene>
    <name evidence="1" type="ORF">AKO1_007526</name>
</gene>
<dbReference type="EMBL" id="JAOPGA020000586">
    <property type="protein sequence ID" value="KAL0479693.1"/>
    <property type="molecule type" value="Genomic_DNA"/>
</dbReference>
<sequence length="229" mass="26321">MNGPQEENAINDLDGVSLVEVNRNRNDEDLGIPIISSELDIRSQRFSDTYPVRANVYDQTNTLPVRLYRRFVSQYVLQPIIHLLFPRVLNNLAFVKIFGFRQTTQVKLLCPWTCEDGHVCQYYEGHTGRHKCVFNHPEGESILKCPHICDCRDCEADCVYKPGHGGIHKCHFRHIARDIPGSKAELAAFKDDKSIGDYINELAYNTQEDTKFSHIPETLDPKDEDWVNT</sequence>
<evidence type="ECO:0008006" key="3">
    <source>
        <dbReference type="Google" id="ProtNLM"/>
    </source>
</evidence>
<dbReference type="AlphaFoldDB" id="A0AAW2YS57"/>
<proteinExistence type="predicted"/>